<dbReference type="NCBIfam" id="TIGR03897">
    <property type="entry name" value="lanti_2_LanM"/>
    <property type="match status" value="1"/>
</dbReference>
<organism evidence="2 3">
    <name type="scientific">Dictyobacter vulcani</name>
    <dbReference type="NCBI Taxonomy" id="2607529"/>
    <lineage>
        <taxon>Bacteria</taxon>
        <taxon>Bacillati</taxon>
        <taxon>Chloroflexota</taxon>
        <taxon>Ktedonobacteria</taxon>
        <taxon>Ktedonobacterales</taxon>
        <taxon>Dictyobacteraceae</taxon>
        <taxon>Dictyobacter</taxon>
    </lineage>
</organism>
<feature type="binding site" evidence="1">
    <location>
        <position position="309"/>
    </location>
    <ligand>
        <name>Zn(2+)</name>
        <dbReference type="ChEBI" id="CHEBI:29105"/>
    </ligand>
</feature>
<keyword evidence="1" id="KW-0862">Zinc</keyword>
<evidence type="ECO:0000313" key="2">
    <source>
        <dbReference type="EMBL" id="GER91730.1"/>
    </source>
</evidence>
<evidence type="ECO:0000256" key="1">
    <source>
        <dbReference type="PIRSR" id="PIRSR607822-1"/>
    </source>
</evidence>
<evidence type="ECO:0000313" key="3">
    <source>
        <dbReference type="Proteomes" id="UP000326912"/>
    </source>
</evidence>
<feature type="binding site" evidence="1">
    <location>
        <position position="310"/>
    </location>
    <ligand>
        <name>Zn(2+)</name>
        <dbReference type="ChEBI" id="CHEBI:29105"/>
    </ligand>
</feature>
<sequence length="445" mass="48315">MTRERLLAVACRIGDRLCTLATGDALGVNWIGATFTPENQWLLTATKADLYAGNTGIIFFLSYLGIITGNTKYSDVVEAAYLTMYRQVVRCEAPLQAVGLFEGLGSVIYLLSHLGAIWNDYSMLTEAHRLAKRLPDLIQKDTAFDLLSGSAGCILSLLSLYHVFPEAEILSIACMCGDHLLENARPAKDGLAWTSSVGVEPRTGMSHGTAGCSLSLFALAAISGEERFHKLALATLAYERSVFSPQAQNWPDLLEAEESVEATWCHGAPGIALSRLASLRYIDDEQIRAEIAVALKTTVAHFGRNHSLCHGDLGNLETLLLATQSLDDAWCHEQFNYFRGVILDSIETDGWLTATALKSNRERRSLAASEVATTQQAQADQYCRKVTASQATSLTRLSSTALSIETPGLMTGLAGIGYELLRLAEPERVPSVLVAAPPFTKIAQR</sequence>
<name>A0A5J4KYX8_9CHLR</name>
<evidence type="ECO:0008006" key="4">
    <source>
        <dbReference type="Google" id="ProtNLM"/>
    </source>
</evidence>
<dbReference type="InterPro" id="IPR007822">
    <property type="entry name" value="LANC-like"/>
</dbReference>
<dbReference type="AlphaFoldDB" id="A0A5J4KYX8"/>
<dbReference type="EMBL" id="BKZW01000004">
    <property type="protein sequence ID" value="GER91730.1"/>
    <property type="molecule type" value="Genomic_DNA"/>
</dbReference>
<dbReference type="Gene3D" id="1.50.10.10">
    <property type="match status" value="1"/>
</dbReference>
<dbReference type="InterPro" id="IPR012341">
    <property type="entry name" value="6hp_glycosidase-like_sf"/>
</dbReference>
<protein>
    <recommendedName>
        <fullName evidence="4">Lanthionine synthetase</fullName>
    </recommendedName>
</protein>
<keyword evidence="3" id="KW-1185">Reference proteome</keyword>
<dbReference type="SUPFAM" id="SSF158745">
    <property type="entry name" value="LanC-like"/>
    <property type="match status" value="1"/>
</dbReference>
<feature type="binding site" evidence="1">
    <location>
        <position position="265"/>
    </location>
    <ligand>
        <name>Zn(2+)</name>
        <dbReference type="ChEBI" id="CHEBI:29105"/>
    </ligand>
</feature>
<dbReference type="GO" id="GO:0005886">
    <property type="term" value="C:plasma membrane"/>
    <property type="evidence" value="ECO:0007669"/>
    <property type="project" value="TreeGrafter"/>
</dbReference>
<reference evidence="2 3" key="1">
    <citation type="submission" date="2019-10" db="EMBL/GenBank/DDBJ databases">
        <title>Dictyobacter vulcani sp. nov., within the class Ktedonobacteria, isolated from soil of volcanic Mt. Zao.</title>
        <authorList>
            <person name="Zheng Y."/>
            <person name="Wang C.M."/>
            <person name="Sakai Y."/>
            <person name="Abe K."/>
            <person name="Yokota A."/>
            <person name="Yabe S."/>
        </authorList>
    </citation>
    <scope>NUCLEOTIDE SEQUENCE [LARGE SCALE GENOMIC DNA]</scope>
    <source>
        <strain evidence="2 3">W12</strain>
    </source>
</reference>
<dbReference type="GO" id="GO:0005975">
    <property type="term" value="P:carbohydrate metabolic process"/>
    <property type="evidence" value="ECO:0007669"/>
    <property type="project" value="InterPro"/>
</dbReference>
<dbReference type="GO" id="GO:0031179">
    <property type="term" value="P:peptide modification"/>
    <property type="evidence" value="ECO:0007669"/>
    <property type="project" value="InterPro"/>
</dbReference>
<dbReference type="GO" id="GO:0046872">
    <property type="term" value="F:metal ion binding"/>
    <property type="evidence" value="ECO:0007669"/>
    <property type="project" value="UniProtKB-KW"/>
</dbReference>
<dbReference type="InterPro" id="IPR017146">
    <property type="entry name" value="Lanti_2_LanM"/>
</dbReference>
<dbReference type="PANTHER" id="PTHR12736">
    <property type="entry name" value="LANC-LIKE PROTEIN"/>
    <property type="match status" value="1"/>
</dbReference>
<dbReference type="Pfam" id="PF05147">
    <property type="entry name" value="LANC_like"/>
    <property type="match status" value="2"/>
</dbReference>
<comment type="caution">
    <text evidence="2">The sequence shown here is derived from an EMBL/GenBank/DDBJ whole genome shotgun (WGS) entry which is preliminary data.</text>
</comment>
<gene>
    <name evidence="2" type="ORF">KDW_58920</name>
</gene>
<dbReference type="SMART" id="SM01260">
    <property type="entry name" value="LANC_like"/>
    <property type="match status" value="1"/>
</dbReference>
<keyword evidence="1" id="KW-0479">Metal-binding</keyword>
<dbReference type="Proteomes" id="UP000326912">
    <property type="component" value="Unassembled WGS sequence"/>
</dbReference>
<proteinExistence type="predicted"/>
<dbReference type="PANTHER" id="PTHR12736:SF7">
    <property type="entry name" value="LANC-LIKE PROTEIN 3"/>
    <property type="match status" value="1"/>
</dbReference>
<accession>A0A5J4KYX8</accession>
<dbReference type="PRINTS" id="PR01950">
    <property type="entry name" value="LANCSUPER"/>
</dbReference>